<evidence type="ECO:0008006" key="3">
    <source>
        <dbReference type="Google" id="ProtNLM"/>
    </source>
</evidence>
<sequence>MIIKVNVPDRMLGEWEVKSVGEEKYLYRHQNDASKLIAKTDEPISEDSIKFIQQAYGDVFVAGLGLGQMVKALIEKNEVETITIIEKDVELIELVGKYLESVSLKVKCIHAEALTYVDRSFYDFIWFDIWEEVKAENCKQIERLKSHYWKKAEEIFFNNEERCRHLLLLK</sequence>
<protein>
    <recommendedName>
        <fullName evidence="3">Spermine/spermidine synthase</fullName>
    </recommendedName>
</protein>
<comment type="caution">
    <text evidence="1">The sequence shown here is derived from an EMBL/GenBank/DDBJ whole genome shotgun (WGS) entry which is preliminary data.</text>
</comment>
<evidence type="ECO:0000313" key="2">
    <source>
        <dbReference type="Proteomes" id="UP001549749"/>
    </source>
</evidence>
<name>A0ABV2TEX6_9BACT</name>
<dbReference type="Gene3D" id="3.40.50.150">
    <property type="entry name" value="Vaccinia Virus protein VP39"/>
    <property type="match status" value="1"/>
</dbReference>
<dbReference type="RefSeq" id="WP_354663208.1">
    <property type="nucleotide sequence ID" value="NZ_JBEXAC010000002.1"/>
</dbReference>
<gene>
    <name evidence="1" type="ORF">ABR189_24940</name>
</gene>
<dbReference type="EMBL" id="JBEXAC010000002">
    <property type="protein sequence ID" value="MET7000654.1"/>
    <property type="molecule type" value="Genomic_DNA"/>
</dbReference>
<dbReference type="SUPFAM" id="SSF53335">
    <property type="entry name" value="S-adenosyl-L-methionine-dependent methyltransferases"/>
    <property type="match status" value="1"/>
</dbReference>
<keyword evidence="2" id="KW-1185">Reference proteome</keyword>
<organism evidence="1 2">
    <name type="scientific">Chitinophaga defluvii</name>
    <dbReference type="NCBI Taxonomy" id="3163343"/>
    <lineage>
        <taxon>Bacteria</taxon>
        <taxon>Pseudomonadati</taxon>
        <taxon>Bacteroidota</taxon>
        <taxon>Chitinophagia</taxon>
        <taxon>Chitinophagales</taxon>
        <taxon>Chitinophagaceae</taxon>
        <taxon>Chitinophaga</taxon>
    </lineage>
</organism>
<proteinExistence type="predicted"/>
<dbReference type="InterPro" id="IPR029063">
    <property type="entry name" value="SAM-dependent_MTases_sf"/>
</dbReference>
<accession>A0ABV2TEX6</accession>
<reference evidence="1 2" key="1">
    <citation type="submission" date="2024-06" db="EMBL/GenBank/DDBJ databases">
        <title>Chitinophaga defluvii sp. nov., isolated from municipal sewage.</title>
        <authorList>
            <person name="Zhang L."/>
        </authorList>
    </citation>
    <scope>NUCLEOTIDE SEQUENCE [LARGE SCALE GENOMIC DNA]</scope>
    <source>
        <strain evidence="1 2">H8</strain>
    </source>
</reference>
<dbReference type="Proteomes" id="UP001549749">
    <property type="component" value="Unassembled WGS sequence"/>
</dbReference>
<evidence type="ECO:0000313" key="1">
    <source>
        <dbReference type="EMBL" id="MET7000654.1"/>
    </source>
</evidence>